<dbReference type="Gene3D" id="3.20.20.450">
    <property type="entry name" value="EAL domain"/>
    <property type="match status" value="1"/>
</dbReference>
<dbReference type="InterPro" id="IPR035919">
    <property type="entry name" value="EAL_sf"/>
</dbReference>
<sequence>MRFSISSIATAKYMTNEFICVPIHTPCGGIIGVDLSLISSARELKDDRLAARDNYSQISFTEKERLLLRQLQAVEQQADFFLSENLVCGVNIDFHLAGIITSSPVIKETLRKLTFVRLKISEKFPNLDDGLDNPLIHSLIEQKNRLWLDDLGAGFCNLSALQSCLFEAVKFDRRFYLKHVGKPFFSVIINKVHQFSERIIIEGVENTQQLETLHANHIWGVQGYYGPSVRLDCLRRDLR</sequence>
<dbReference type="InterPro" id="IPR001633">
    <property type="entry name" value="EAL_dom"/>
</dbReference>
<dbReference type="GO" id="GO:0071111">
    <property type="term" value="F:cyclic-guanylate-specific phosphodiesterase activity"/>
    <property type="evidence" value="ECO:0007669"/>
    <property type="project" value="InterPro"/>
</dbReference>
<dbReference type="AlphaFoldDB" id="A0A1I4UXS7"/>
<accession>A0A1I4UXS7</accession>
<evidence type="ECO:0000313" key="2">
    <source>
        <dbReference type="EMBL" id="SFM93718.1"/>
    </source>
</evidence>
<name>A0A1I4UXS7_9GAMM</name>
<reference evidence="3" key="1">
    <citation type="submission" date="2016-10" db="EMBL/GenBank/DDBJ databases">
        <authorList>
            <person name="Varghese N."/>
            <person name="Submissions S."/>
        </authorList>
    </citation>
    <scope>NUCLEOTIDE SEQUENCE [LARGE SCALE GENOMIC DNA]</scope>
    <source>
        <strain evidence="3">N6PO6</strain>
    </source>
</reference>
<dbReference type="SMART" id="SM00052">
    <property type="entry name" value="EAL"/>
    <property type="match status" value="1"/>
</dbReference>
<dbReference type="SUPFAM" id="SSF141868">
    <property type="entry name" value="EAL domain-like"/>
    <property type="match status" value="1"/>
</dbReference>
<protein>
    <submittedName>
        <fullName evidence="2">EAL domain-containing protein</fullName>
    </submittedName>
</protein>
<dbReference type="PANTHER" id="PTHR33121">
    <property type="entry name" value="CYCLIC DI-GMP PHOSPHODIESTERASE PDEF"/>
    <property type="match status" value="1"/>
</dbReference>
<dbReference type="PANTHER" id="PTHR33121:SF78">
    <property type="entry name" value="CYCLIC DI-GMP PHOSPHODIESTERASE PDEH"/>
    <property type="match status" value="1"/>
</dbReference>
<proteinExistence type="predicted"/>
<dbReference type="Proteomes" id="UP000242222">
    <property type="component" value="Unassembled WGS sequence"/>
</dbReference>
<evidence type="ECO:0000313" key="3">
    <source>
        <dbReference type="Proteomes" id="UP000242222"/>
    </source>
</evidence>
<dbReference type="Pfam" id="PF00563">
    <property type="entry name" value="EAL"/>
    <property type="match status" value="1"/>
</dbReference>
<dbReference type="EMBL" id="FOVC01000001">
    <property type="protein sequence ID" value="SFM93718.1"/>
    <property type="molecule type" value="Genomic_DNA"/>
</dbReference>
<organism evidence="2 3">
    <name type="scientific">Izhakiella capsodis</name>
    <dbReference type="NCBI Taxonomy" id="1367852"/>
    <lineage>
        <taxon>Bacteria</taxon>
        <taxon>Pseudomonadati</taxon>
        <taxon>Pseudomonadota</taxon>
        <taxon>Gammaproteobacteria</taxon>
        <taxon>Enterobacterales</taxon>
        <taxon>Erwiniaceae</taxon>
        <taxon>Izhakiella</taxon>
    </lineage>
</organism>
<evidence type="ECO:0000259" key="1">
    <source>
        <dbReference type="PROSITE" id="PS50883"/>
    </source>
</evidence>
<dbReference type="InterPro" id="IPR050706">
    <property type="entry name" value="Cyclic-di-GMP_PDE-like"/>
</dbReference>
<gene>
    <name evidence="2" type="ORF">SAMN05216516_101422</name>
</gene>
<dbReference type="RefSeq" id="WP_230479483.1">
    <property type="nucleotide sequence ID" value="NZ_FOVC01000001.1"/>
</dbReference>
<feature type="domain" description="EAL" evidence="1">
    <location>
        <begin position="1"/>
        <end position="239"/>
    </location>
</feature>
<keyword evidence="3" id="KW-1185">Reference proteome</keyword>
<dbReference type="STRING" id="1367852.SAMN05216516_101422"/>
<dbReference type="PROSITE" id="PS50883">
    <property type="entry name" value="EAL"/>
    <property type="match status" value="1"/>
</dbReference>